<organism evidence="1 2">
    <name type="scientific">Lupinus luteus</name>
    <name type="common">European yellow lupine</name>
    <dbReference type="NCBI Taxonomy" id="3873"/>
    <lineage>
        <taxon>Eukaryota</taxon>
        <taxon>Viridiplantae</taxon>
        <taxon>Streptophyta</taxon>
        <taxon>Embryophyta</taxon>
        <taxon>Tracheophyta</taxon>
        <taxon>Spermatophyta</taxon>
        <taxon>Magnoliopsida</taxon>
        <taxon>eudicotyledons</taxon>
        <taxon>Gunneridae</taxon>
        <taxon>Pentapetalae</taxon>
        <taxon>rosids</taxon>
        <taxon>fabids</taxon>
        <taxon>Fabales</taxon>
        <taxon>Fabaceae</taxon>
        <taxon>Papilionoideae</taxon>
        <taxon>50 kb inversion clade</taxon>
        <taxon>genistoids sensu lato</taxon>
        <taxon>core genistoids</taxon>
        <taxon>Genisteae</taxon>
        <taxon>Lupinus</taxon>
    </lineage>
</organism>
<evidence type="ECO:0000313" key="2">
    <source>
        <dbReference type="Proteomes" id="UP001497480"/>
    </source>
</evidence>
<dbReference type="Proteomes" id="UP001497480">
    <property type="component" value="Unassembled WGS sequence"/>
</dbReference>
<dbReference type="AlphaFoldDB" id="A0AAV1WNF1"/>
<dbReference type="EMBL" id="CAXHTB010000008">
    <property type="protein sequence ID" value="CAL0310941.1"/>
    <property type="molecule type" value="Genomic_DNA"/>
</dbReference>
<gene>
    <name evidence="1" type="ORF">LLUT_LOCUS12001</name>
</gene>
<reference evidence="1 2" key="1">
    <citation type="submission" date="2024-03" db="EMBL/GenBank/DDBJ databases">
        <authorList>
            <person name="Martinez-Hernandez J."/>
        </authorList>
    </citation>
    <scope>NUCLEOTIDE SEQUENCE [LARGE SCALE GENOMIC DNA]</scope>
</reference>
<keyword evidence="2" id="KW-1185">Reference proteome</keyword>
<evidence type="ECO:0000313" key="1">
    <source>
        <dbReference type="EMBL" id="CAL0310941.1"/>
    </source>
</evidence>
<accession>A0AAV1WNF1</accession>
<dbReference type="PANTHER" id="PTHR47530">
    <property type="entry name" value="E3 UBIQUITIN LIGASE BIG BROTHER-RELATED"/>
    <property type="match status" value="1"/>
</dbReference>
<dbReference type="InterPro" id="IPR043312">
    <property type="entry name" value="AtBBR-like"/>
</dbReference>
<protein>
    <submittedName>
        <fullName evidence="1">Uncharacterized protein</fullName>
    </submittedName>
</protein>
<name>A0AAV1WNF1_LUPLU</name>
<comment type="caution">
    <text evidence="1">The sequence shown here is derived from an EMBL/GenBank/DDBJ whole genome shotgun (WGS) entry which is preliminary data.</text>
</comment>
<sequence>MGADAWEDVDPDEISYEELLALGEAVGTESRGLSTDTIASLPSVNYKTGGDQHGSNDSYVQTLLLLIITSRCVICRVDFEDVSFHG</sequence>
<proteinExistence type="predicted"/>
<dbReference type="PANTHER" id="PTHR47530:SF4">
    <property type="entry name" value="E3 UBIQUITIN LIGASE BIG BROTHER-RELATED"/>
    <property type="match status" value="1"/>
</dbReference>